<evidence type="ECO:0000256" key="8">
    <source>
        <dbReference type="ARBA" id="ARBA00023136"/>
    </source>
</evidence>
<dbReference type="InterPro" id="IPR027417">
    <property type="entry name" value="P-loop_NTPase"/>
</dbReference>
<proteinExistence type="predicted"/>
<name>A0A9D2I358_9LACT</name>
<dbReference type="InterPro" id="IPR036640">
    <property type="entry name" value="ABC1_TM_sf"/>
</dbReference>
<feature type="transmembrane region" description="Helical" evidence="9">
    <location>
        <begin position="31"/>
        <end position="49"/>
    </location>
</feature>
<dbReference type="Pfam" id="PF00664">
    <property type="entry name" value="ABC_membrane"/>
    <property type="match status" value="1"/>
</dbReference>
<evidence type="ECO:0000256" key="4">
    <source>
        <dbReference type="ARBA" id="ARBA00022692"/>
    </source>
</evidence>
<evidence type="ECO:0000259" key="10">
    <source>
        <dbReference type="PROSITE" id="PS50893"/>
    </source>
</evidence>
<feature type="domain" description="ABC transmembrane type-1" evidence="11">
    <location>
        <begin position="34"/>
        <end position="332"/>
    </location>
</feature>
<dbReference type="InterPro" id="IPR011527">
    <property type="entry name" value="ABC1_TM_dom"/>
</dbReference>
<dbReference type="GO" id="GO:0016887">
    <property type="term" value="F:ATP hydrolysis activity"/>
    <property type="evidence" value="ECO:0007669"/>
    <property type="project" value="InterPro"/>
</dbReference>
<evidence type="ECO:0000313" key="13">
    <source>
        <dbReference type="Proteomes" id="UP000886856"/>
    </source>
</evidence>
<keyword evidence="2" id="KW-0813">Transport</keyword>
<dbReference type="InterPro" id="IPR017871">
    <property type="entry name" value="ABC_transporter-like_CS"/>
</dbReference>
<keyword evidence="6 12" id="KW-0067">ATP-binding</keyword>
<evidence type="ECO:0000256" key="6">
    <source>
        <dbReference type="ARBA" id="ARBA00022840"/>
    </source>
</evidence>
<keyword evidence="7 9" id="KW-1133">Transmembrane helix</keyword>
<evidence type="ECO:0000256" key="9">
    <source>
        <dbReference type="SAM" id="Phobius"/>
    </source>
</evidence>
<feature type="transmembrane region" description="Helical" evidence="9">
    <location>
        <begin position="89"/>
        <end position="107"/>
    </location>
</feature>
<dbReference type="FunFam" id="1.20.1560.10:FF:000011">
    <property type="entry name" value="Multidrug ABC transporter ATP-binding protein"/>
    <property type="match status" value="1"/>
</dbReference>
<reference evidence="12" key="2">
    <citation type="submission" date="2021-04" db="EMBL/GenBank/DDBJ databases">
        <authorList>
            <person name="Gilroy R."/>
        </authorList>
    </citation>
    <scope>NUCLEOTIDE SEQUENCE</scope>
    <source>
        <strain evidence="12">CHK171-505</strain>
    </source>
</reference>
<evidence type="ECO:0000256" key="7">
    <source>
        <dbReference type="ARBA" id="ARBA00022989"/>
    </source>
</evidence>
<evidence type="ECO:0000256" key="2">
    <source>
        <dbReference type="ARBA" id="ARBA00022448"/>
    </source>
</evidence>
<organism evidence="12 13">
    <name type="scientific">Candidatus Jeotgalibaca merdavium</name>
    <dbReference type="NCBI Taxonomy" id="2838627"/>
    <lineage>
        <taxon>Bacteria</taxon>
        <taxon>Bacillati</taxon>
        <taxon>Bacillota</taxon>
        <taxon>Bacilli</taxon>
        <taxon>Lactobacillales</taxon>
        <taxon>Carnobacteriaceae</taxon>
        <taxon>Jeotgalibaca</taxon>
    </lineage>
</organism>
<feature type="transmembrane region" description="Helical" evidence="9">
    <location>
        <begin position="164"/>
        <end position="183"/>
    </location>
</feature>
<evidence type="ECO:0000259" key="11">
    <source>
        <dbReference type="PROSITE" id="PS50929"/>
    </source>
</evidence>
<evidence type="ECO:0000256" key="5">
    <source>
        <dbReference type="ARBA" id="ARBA00022741"/>
    </source>
</evidence>
<comment type="caution">
    <text evidence="12">The sequence shown here is derived from an EMBL/GenBank/DDBJ whole genome shotgun (WGS) entry which is preliminary data.</text>
</comment>
<dbReference type="EMBL" id="DWYW01000205">
    <property type="protein sequence ID" value="HJA90919.1"/>
    <property type="molecule type" value="Genomic_DNA"/>
</dbReference>
<protein>
    <submittedName>
        <fullName evidence="12">ABC transporter ATP-binding protein/permease</fullName>
    </submittedName>
</protein>
<dbReference type="Pfam" id="PF00005">
    <property type="entry name" value="ABC_tran"/>
    <property type="match status" value="1"/>
</dbReference>
<dbReference type="InterPro" id="IPR003593">
    <property type="entry name" value="AAA+_ATPase"/>
</dbReference>
<comment type="subcellular location">
    <subcellularLocation>
        <location evidence="1">Cell membrane</location>
        <topology evidence="1">Multi-pass membrane protein</topology>
    </subcellularLocation>
</comment>
<dbReference type="InterPro" id="IPR003439">
    <property type="entry name" value="ABC_transporter-like_ATP-bd"/>
</dbReference>
<keyword evidence="5" id="KW-0547">Nucleotide-binding</keyword>
<feature type="transmembrane region" description="Helical" evidence="9">
    <location>
        <begin position="189"/>
        <end position="208"/>
    </location>
</feature>
<evidence type="ECO:0000256" key="3">
    <source>
        <dbReference type="ARBA" id="ARBA00022475"/>
    </source>
</evidence>
<dbReference type="GO" id="GO:0015421">
    <property type="term" value="F:ABC-type oligopeptide transporter activity"/>
    <property type="evidence" value="ECO:0007669"/>
    <property type="project" value="TreeGrafter"/>
</dbReference>
<dbReference type="SUPFAM" id="SSF52540">
    <property type="entry name" value="P-loop containing nucleoside triphosphate hydrolases"/>
    <property type="match status" value="1"/>
</dbReference>
<dbReference type="PANTHER" id="PTHR43394">
    <property type="entry name" value="ATP-DEPENDENT PERMEASE MDL1, MITOCHONDRIAL"/>
    <property type="match status" value="1"/>
</dbReference>
<dbReference type="FunFam" id="3.40.50.300:FF:000287">
    <property type="entry name" value="Multidrug ABC transporter ATP-binding protein"/>
    <property type="match status" value="1"/>
</dbReference>
<evidence type="ECO:0000256" key="1">
    <source>
        <dbReference type="ARBA" id="ARBA00004651"/>
    </source>
</evidence>
<dbReference type="AlphaFoldDB" id="A0A9D2I358"/>
<dbReference type="Proteomes" id="UP000886856">
    <property type="component" value="Unassembled WGS sequence"/>
</dbReference>
<dbReference type="CDD" id="cd18547">
    <property type="entry name" value="ABC_6TM_Tm288_like"/>
    <property type="match status" value="1"/>
</dbReference>
<evidence type="ECO:0000313" key="12">
    <source>
        <dbReference type="EMBL" id="HJA90919.1"/>
    </source>
</evidence>
<dbReference type="PROSITE" id="PS00211">
    <property type="entry name" value="ABC_TRANSPORTER_1"/>
    <property type="match status" value="1"/>
</dbReference>
<reference evidence="12" key="1">
    <citation type="journal article" date="2021" name="PeerJ">
        <title>Extensive microbial diversity within the chicken gut microbiome revealed by metagenomics and culture.</title>
        <authorList>
            <person name="Gilroy R."/>
            <person name="Ravi A."/>
            <person name="Getino M."/>
            <person name="Pursley I."/>
            <person name="Horton D.L."/>
            <person name="Alikhan N.F."/>
            <person name="Baker D."/>
            <person name="Gharbi K."/>
            <person name="Hall N."/>
            <person name="Watson M."/>
            <person name="Adriaenssens E.M."/>
            <person name="Foster-Nyarko E."/>
            <person name="Jarju S."/>
            <person name="Secka A."/>
            <person name="Antonio M."/>
            <person name="Oren A."/>
            <person name="Chaudhuri R.R."/>
            <person name="La Ragione R."/>
            <person name="Hildebrand F."/>
            <person name="Pallen M.J."/>
        </authorList>
    </citation>
    <scope>NUCLEOTIDE SEQUENCE</scope>
    <source>
        <strain evidence="12">CHK171-505</strain>
    </source>
</reference>
<dbReference type="GO" id="GO:0005886">
    <property type="term" value="C:plasma membrane"/>
    <property type="evidence" value="ECO:0007669"/>
    <property type="project" value="UniProtKB-SubCell"/>
</dbReference>
<dbReference type="SUPFAM" id="SSF90123">
    <property type="entry name" value="ABC transporter transmembrane region"/>
    <property type="match status" value="1"/>
</dbReference>
<dbReference type="PANTHER" id="PTHR43394:SF1">
    <property type="entry name" value="ATP-BINDING CASSETTE SUB-FAMILY B MEMBER 10, MITOCHONDRIAL"/>
    <property type="match status" value="1"/>
</dbReference>
<feature type="domain" description="ABC transporter" evidence="10">
    <location>
        <begin position="365"/>
        <end position="600"/>
    </location>
</feature>
<dbReference type="Gene3D" id="3.40.50.300">
    <property type="entry name" value="P-loop containing nucleotide triphosphate hydrolases"/>
    <property type="match status" value="1"/>
</dbReference>
<keyword evidence="4 9" id="KW-0812">Transmembrane</keyword>
<accession>A0A9D2I358</accession>
<keyword evidence="3" id="KW-1003">Cell membrane</keyword>
<dbReference type="Gene3D" id="1.20.1560.10">
    <property type="entry name" value="ABC transporter type 1, transmembrane domain"/>
    <property type="match status" value="1"/>
</dbReference>
<dbReference type="InterPro" id="IPR039421">
    <property type="entry name" value="Type_1_exporter"/>
</dbReference>
<gene>
    <name evidence="12" type="ORF">H9948_09035</name>
</gene>
<dbReference type="SMART" id="SM00382">
    <property type="entry name" value="AAA"/>
    <property type="match status" value="1"/>
</dbReference>
<keyword evidence="8 9" id="KW-0472">Membrane</keyword>
<sequence>MRNAPRGAVVKPKNFWGTLKRLLKYMSLKKWLLLFAFLLSGTATILQIFTPKVLGSATTVIFEGVMKGSQEGADGIARFPIDFDTIKSILILLFGLYVANAVLSYIAQFTLVRIVQKTVYDLRQDFKKKMSRVPISYYDSNSNGDIMSRAINDVDNIARQLVQIVNQAIISVVQFFGILIMMLTISWKLSLVALITVPLSAFIISRIAPKSQKYFGKQQRELGKLNGQIEENFSGHTEIIAFNQEEKSIEIFEEQNEKLFKVSFKAQFVSGVLMPLMNMVKNLGYVFVAVLGGLEVANGAMSLGNVQAFLTYTNQFSEPMKQLTNILNTIQSIIASTERIFEVLDEEEMPITKTNKPKVETDDKLTFEHVRFGYGDSADLMTDFNLSVKAGQMIAIVGPTGAGKSTIINLLERFYDIRGGSIRLDGTDTRDIDRDELRNHFAMVLQDTWLFHGTIFDNIKYGAREGVSDEEVYAAAKMAHADEFIRTLPDGYQTYLNEDASNISQGQRQLLTIARAFIRDPEILILDEATSSVDTRTEILIQQAMRKLLEGRTSFVVAHRLSTIRDADNIIVMNQGDIMETGNHNELMAQGGFYADLYNSQFNEAS</sequence>
<dbReference type="GO" id="GO:0005524">
    <property type="term" value="F:ATP binding"/>
    <property type="evidence" value="ECO:0007669"/>
    <property type="project" value="UniProtKB-KW"/>
</dbReference>
<feature type="transmembrane region" description="Helical" evidence="9">
    <location>
        <begin position="283"/>
        <end position="304"/>
    </location>
</feature>
<dbReference type="PROSITE" id="PS50929">
    <property type="entry name" value="ABC_TM1F"/>
    <property type="match status" value="1"/>
</dbReference>
<dbReference type="PROSITE" id="PS50893">
    <property type="entry name" value="ABC_TRANSPORTER_2"/>
    <property type="match status" value="1"/>
</dbReference>